<dbReference type="EMBL" id="JGZM01000011">
    <property type="protein sequence ID" value="KFI85159.1"/>
    <property type="molecule type" value="Genomic_DNA"/>
</dbReference>
<evidence type="ECO:0000256" key="1">
    <source>
        <dbReference type="ARBA" id="ARBA00022679"/>
    </source>
</evidence>
<dbReference type="CDD" id="cd03801">
    <property type="entry name" value="GT4_PimA-like"/>
    <property type="match status" value="1"/>
</dbReference>
<dbReference type="Pfam" id="PF00534">
    <property type="entry name" value="Glycos_transf_1"/>
    <property type="match status" value="1"/>
</dbReference>
<accession>A0A087CPF9</accession>
<dbReference type="PANTHER" id="PTHR45947">
    <property type="entry name" value="SULFOQUINOVOSYL TRANSFERASE SQD2"/>
    <property type="match status" value="1"/>
</dbReference>
<comment type="caution">
    <text evidence="3">The sequence shown here is derived from an EMBL/GenBank/DDBJ whole genome shotgun (WGS) entry which is preliminary data.</text>
</comment>
<evidence type="ECO:0000313" key="3">
    <source>
        <dbReference type="EMBL" id="KFI85159.1"/>
    </source>
</evidence>
<organism evidence="3 4">
    <name type="scientific">Bifidobacterium pullorum subsp. saeculare DSM 6531 = LMG 14934</name>
    <dbReference type="NCBI Taxonomy" id="1437611"/>
    <lineage>
        <taxon>Bacteria</taxon>
        <taxon>Bacillati</taxon>
        <taxon>Actinomycetota</taxon>
        <taxon>Actinomycetes</taxon>
        <taxon>Bifidobacteriales</taxon>
        <taxon>Bifidobacteriaceae</taxon>
        <taxon>Bifidobacterium</taxon>
    </lineage>
</organism>
<dbReference type="GO" id="GO:0016758">
    <property type="term" value="F:hexosyltransferase activity"/>
    <property type="evidence" value="ECO:0007669"/>
    <property type="project" value="TreeGrafter"/>
</dbReference>
<dbReference type="InterPro" id="IPR050194">
    <property type="entry name" value="Glycosyltransferase_grp1"/>
</dbReference>
<gene>
    <name evidence="3" type="ORF">BSAE_1861</name>
</gene>
<sequence length="159" mass="17799">MKGQDQAISAVCRLIDKGYNIRLYIAGDIEDRSIINEIDSLHSKYIFTLGRVEDMKSLRKSMDLALVCSRSEAFGRVTIESMLSHLPVIGANAGGTTELIDNNMTGLLYHSGNVDDLARCIELLINDSDLYASIVSNAYNFAKKFTIDRTFNEIYTYLD</sequence>
<feature type="domain" description="Glycosyl transferase family 1" evidence="2">
    <location>
        <begin position="1"/>
        <end position="140"/>
    </location>
</feature>
<name>A0A087CPF9_9BIFI</name>
<keyword evidence="1 3" id="KW-0808">Transferase</keyword>
<evidence type="ECO:0000313" key="4">
    <source>
        <dbReference type="Proteomes" id="UP000029040"/>
    </source>
</evidence>
<dbReference type="AlphaFoldDB" id="A0A087CPF9"/>
<protein>
    <submittedName>
        <fullName evidence="3">Glycosyltransferase</fullName>
    </submittedName>
</protein>
<dbReference type="Proteomes" id="UP000029040">
    <property type="component" value="Unassembled WGS sequence"/>
</dbReference>
<dbReference type="SUPFAM" id="SSF53756">
    <property type="entry name" value="UDP-Glycosyltransferase/glycogen phosphorylase"/>
    <property type="match status" value="1"/>
</dbReference>
<reference evidence="3 4" key="1">
    <citation type="submission" date="2014-03" db="EMBL/GenBank/DDBJ databases">
        <title>Genomics of Bifidobacteria.</title>
        <authorList>
            <person name="Ventura M."/>
            <person name="Milani C."/>
            <person name="Lugli G.A."/>
        </authorList>
    </citation>
    <scope>NUCLEOTIDE SEQUENCE [LARGE SCALE GENOMIC DNA]</scope>
    <source>
        <strain evidence="3 4">LMG 14934</strain>
    </source>
</reference>
<dbReference type="Gene3D" id="3.40.50.2000">
    <property type="entry name" value="Glycogen Phosphorylase B"/>
    <property type="match status" value="1"/>
</dbReference>
<dbReference type="InterPro" id="IPR001296">
    <property type="entry name" value="Glyco_trans_1"/>
</dbReference>
<evidence type="ECO:0000259" key="2">
    <source>
        <dbReference type="Pfam" id="PF00534"/>
    </source>
</evidence>
<dbReference type="PANTHER" id="PTHR45947:SF3">
    <property type="entry name" value="SULFOQUINOVOSYL TRANSFERASE SQD2"/>
    <property type="match status" value="1"/>
</dbReference>
<proteinExistence type="predicted"/>